<dbReference type="Pfam" id="PF04190">
    <property type="entry name" value="GET4"/>
    <property type="match status" value="1"/>
</dbReference>
<dbReference type="InterPro" id="IPR007317">
    <property type="entry name" value="GET4"/>
</dbReference>
<dbReference type="PANTHER" id="PTHR12875">
    <property type="entry name" value="GOLGI TO ER TRAFFIC PROTEIN 4 HOMOLOG"/>
    <property type="match status" value="1"/>
</dbReference>
<reference evidence="2" key="1">
    <citation type="journal article" date="2023" name="Plant J.">
        <title>The genome of the king protea, Protea cynaroides.</title>
        <authorList>
            <person name="Chang J."/>
            <person name="Duong T.A."/>
            <person name="Schoeman C."/>
            <person name="Ma X."/>
            <person name="Roodt D."/>
            <person name="Barker N."/>
            <person name="Li Z."/>
            <person name="Van de Peer Y."/>
            <person name="Mizrachi E."/>
        </authorList>
    </citation>
    <scope>NUCLEOTIDE SEQUENCE</scope>
    <source>
        <tissue evidence="2">Young leaves</tissue>
    </source>
</reference>
<dbReference type="FunFam" id="1.25.40.10:FF:000387">
    <property type="entry name" value="Golgi to ER traffic protein 4"/>
    <property type="match status" value="1"/>
</dbReference>
<dbReference type="Gene3D" id="1.25.40.10">
    <property type="entry name" value="Tetratricopeptide repeat domain"/>
    <property type="match status" value="1"/>
</dbReference>
<accession>A0A9Q0QST0</accession>
<comment type="caution">
    <text evidence="2">The sequence shown here is derived from an EMBL/GenBank/DDBJ whole genome shotgun (WGS) entry which is preliminary data.</text>
</comment>
<name>A0A9Q0QST0_9MAGN</name>
<organism evidence="2 3">
    <name type="scientific">Protea cynaroides</name>
    <dbReference type="NCBI Taxonomy" id="273540"/>
    <lineage>
        <taxon>Eukaryota</taxon>
        <taxon>Viridiplantae</taxon>
        <taxon>Streptophyta</taxon>
        <taxon>Embryophyta</taxon>
        <taxon>Tracheophyta</taxon>
        <taxon>Spermatophyta</taxon>
        <taxon>Magnoliopsida</taxon>
        <taxon>Proteales</taxon>
        <taxon>Proteaceae</taxon>
        <taxon>Protea</taxon>
    </lineage>
</organism>
<dbReference type="AlphaFoldDB" id="A0A9Q0QST0"/>
<dbReference type="EMBL" id="JAMYWD010000005">
    <property type="protein sequence ID" value="KAJ4970543.1"/>
    <property type="molecule type" value="Genomic_DNA"/>
</dbReference>
<evidence type="ECO:0000313" key="3">
    <source>
        <dbReference type="Proteomes" id="UP001141806"/>
    </source>
</evidence>
<comment type="similarity">
    <text evidence="1">Belongs to the GET4 family.</text>
</comment>
<proteinExistence type="inferred from homology"/>
<keyword evidence="3" id="KW-1185">Reference proteome</keyword>
<gene>
    <name evidence="2" type="ORF">NE237_003642</name>
</gene>
<dbReference type="GO" id="GO:0045048">
    <property type="term" value="P:protein insertion into ER membrane"/>
    <property type="evidence" value="ECO:0007669"/>
    <property type="project" value="InterPro"/>
</dbReference>
<dbReference type="OrthoDB" id="10252405at2759"/>
<sequence>MSRERIRKGTLPPAQETIQKLEKVVNDGNYYGAQQMYKSFTARYISAERYDEALDILQSGACIQLNNGQVTCGSELAVMFVDALVKGKYPYNEDNIDRVRDIYKKFPQISVPQHLRHLDNDDDIEEVSHALGAAKTRVECCSSFLKAAIRWSAEFGGPGSGSPEIHDMLAEYVYAESPDLDMAKVIFHFVRGNDPKKFASVLVNFTGKCYPGEEDLAIARAVLMYLSLANLRDANCLMDEIKNQLDSKNLDFPYSDLTQFIIYLLQTLERDAFPLFRMLRQKFKSTLEREPAFDELLDLIAEKFYGVQRRNPMQGVFGDIFKMMGNEGL</sequence>
<dbReference type="PANTHER" id="PTHR12875:SF0">
    <property type="entry name" value="GOLGI TO ER TRAFFIC PROTEIN 4 HOMOLOG"/>
    <property type="match status" value="1"/>
</dbReference>
<evidence type="ECO:0000256" key="1">
    <source>
        <dbReference type="ARBA" id="ARBA00005351"/>
    </source>
</evidence>
<dbReference type="InterPro" id="IPR011990">
    <property type="entry name" value="TPR-like_helical_dom_sf"/>
</dbReference>
<dbReference type="Proteomes" id="UP001141806">
    <property type="component" value="Unassembled WGS sequence"/>
</dbReference>
<protein>
    <recommendedName>
        <fullName evidence="4">Golgi to ER traffic protein 4 homolog</fullName>
    </recommendedName>
</protein>
<evidence type="ECO:0008006" key="4">
    <source>
        <dbReference type="Google" id="ProtNLM"/>
    </source>
</evidence>
<dbReference type="GO" id="GO:0005829">
    <property type="term" value="C:cytosol"/>
    <property type="evidence" value="ECO:0007669"/>
    <property type="project" value="TreeGrafter"/>
</dbReference>
<evidence type="ECO:0000313" key="2">
    <source>
        <dbReference type="EMBL" id="KAJ4970543.1"/>
    </source>
</evidence>